<keyword evidence="5" id="KW-1185">Reference proteome</keyword>
<dbReference type="EMBL" id="LR877152">
    <property type="protein sequence ID" value="CAD2217020.1"/>
    <property type="molecule type" value="Genomic_DNA"/>
</dbReference>
<organism evidence="4 5">
    <name type="scientific">Angomonas deanei</name>
    <dbReference type="NCBI Taxonomy" id="59799"/>
    <lineage>
        <taxon>Eukaryota</taxon>
        <taxon>Discoba</taxon>
        <taxon>Euglenozoa</taxon>
        <taxon>Kinetoplastea</taxon>
        <taxon>Metakinetoplastina</taxon>
        <taxon>Trypanosomatida</taxon>
        <taxon>Trypanosomatidae</taxon>
        <taxon>Strigomonadinae</taxon>
        <taxon>Angomonas</taxon>
    </lineage>
</organism>
<evidence type="ECO:0000256" key="1">
    <source>
        <dbReference type="ARBA" id="ARBA00022763"/>
    </source>
</evidence>
<reference evidence="4 5" key="1">
    <citation type="submission" date="2020-08" db="EMBL/GenBank/DDBJ databases">
        <authorList>
            <person name="Newling K."/>
            <person name="Davey J."/>
            <person name="Forrester S."/>
        </authorList>
    </citation>
    <scope>NUCLEOTIDE SEQUENCE [LARGE SCALE GENOMIC DNA]</scope>
    <source>
        <strain evidence="5">Crithidia deanei Carvalho (ATCC PRA-265)</strain>
    </source>
</reference>
<dbReference type="GO" id="GO:0000712">
    <property type="term" value="P:resolution of meiotic recombination intermediates"/>
    <property type="evidence" value="ECO:0007669"/>
    <property type="project" value="TreeGrafter"/>
</dbReference>
<evidence type="ECO:0000313" key="5">
    <source>
        <dbReference type="Proteomes" id="UP000515908"/>
    </source>
</evidence>
<dbReference type="GO" id="GO:0000724">
    <property type="term" value="P:double-strand break repair via homologous recombination"/>
    <property type="evidence" value="ECO:0007669"/>
    <property type="project" value="TreeGrafter"/>
</dbReference>
<keyword evidence="2" id="KW-0378">Hydrolase</keyword>
<name>A0A7G2CAY1_9TRYP</name>
<gene>
    <name evidence="4" type="ORF">ADEAN_000449800</name>
</gene>
<dbReference type="GO" id="GO:1901255">
    <property type="term" value="P:nucleotide-excision repair involved in interstrand cross-link repair"/>
    <property type="evidence" value="ECO:0007669"/>
    <property type="project" value="TreeGrafter"/>
</dbReference>
<dbReference type="PANTHER" id="PTHR10150">
    <property type="entry name" value="DNA REPAIR ENDONUCLEASE XPF"/>
    <property type="match status" value="1"/>
</dbReference>
<dbReference type="GO" id="GO:0000110">
    <property type="term" value="C:nucleotide-excision repair factor 1 complex"/>
    <property type="evidence" value="ECO:0007669"/>
    <property type="project" value="TreeGrafter"/>
</dbReference>
<keyword evidence="1" id="KW-0227">DNA damage</keyword>
<dbReference type="Proteomes" id="UP000515908">
    <property type="component" value="Chromosome 08"/>
</dbReference>
<sequence>MSAKRKGDRTALLSCAAYAAEICTKSASTTGGVQLAVFSYGFNMVECTARLFSSLPSDGKITVVCIPHGGNVNDISRFTEDLKLEMGLLEVPLLVHSIEDGTGTKERCREYQSGGVVICSSRNFCMDLLHRRVSVDLVELCVFIFPRYMNTNFLTGSVSSAAFSIEILLRGAGHSTKSKAKIFSDDARWAASMVQRHHMGLENFIRELHISDVQLFPRFRLEFVKHFESISQQHSLNVTCVDLPVEESTALLDSCLRKILVEVLSELVKLEKTVLKNSHHSDATEKGDHLL</sequence>
<evidence type="ECO:0000256" key="3">
    <source>
        <dbReference type="ARBA" id="ARBA00023204"/>
    </source>
</evidence>
<evidence type="ECO:0000313" key="4">
    <source>
        <dbReference type="EMBL" id="CAD2217020.1"/>
    </source>
</evidence>
<dbReference type="PANTHER" id="PTHR10150:SF0">
    <property type="entry name" value="DNA REPAIR ENDONUCLEASE XPF"/>
    <property type="match status" value="1"/>
</dbReference>
<dbReference type="AlphaFoldDB" id="A0A7G2CAY1"/>
<protein>
    <submittedName>
        <fullName evidence="4">Uncharacterized protein</fullName>
    </submittedName>
</protein>
<accession>A0A7G2CAY1</accession>
<evidence type="ECO:0000256" key="2">
    <source>
        <dbReference type="ARBA" id="ARBA00022801"/>
    </source>
</evidence>
<dbReference type="GO" id="GO:0003684">
    <property type="term" value="F:damaged DNA binding"/>
    <property type="evidence" value="ECO:0007669"/>
    <property type="project" value="TreeGrafter"/>
</dbReference>
<keyword evidence="3" id="KW-0234">DNA repair</keyword>
<dbReference type="GO" id="GO:0003697">
    <property type="term" value="F:single-stranded DNA binding"/>
    <property type="evidence" value="ECO:0007669"/>
    <property type="project" value="TreeGrafter"/>
</dbReference>
<proteinExistence type="predicted"/>
<dbReference type="VEuPathDB" id="TriTrypDB:ADEAN_000449800"/>
<dbReference type="GO" id="GO:0000014">
    <property type="term" value="F:single-stranded DNA endodeoxyribonuclease activity"/>
    <property type="evidence" value="ECO:0007669"/>
    <property type="project" value="TreeGrafter"/>
</dbReference>